<dbReference type="EMBL" id="WOGU01000004">
    <property type="protein sequence ID" value="MUN62881.1"/>
    <property type="molecule type" value="Genomic_DNA"/>
</dbReference>
<dbReference type="RefSeq" id="WP_156268441.1">
    <property type="nucleotide sequence ID" value="NZ_WOGU01000004.1"/>
</dbReference>
<reference evidence="1 2" key="1">
    <citation type="submission" date="2019-12" db="EMBL/GenBank/DDBJ databases">
        <authorList>
            <person name="Shi Y."/>
        </authorList>
    </citation>
    <scope>NUCLEOTIDE SEQUENCE [LARGE SCALE GENOMIC DNA]</scope>
    <source>
        <strain evidence="1 2">JCM 17929</strain>
    </source>
</reference>
<comment type="caution">
    <text evidence="1">The sequence shown here is derived from an EMBL/GenBank/DDBJ whole genome shotgun (WGS) entry which is preliminary data.</text>
</comment>
<protein>
    <recommendedName>
        <fullName evidence="3">DUF2384 domain-containing protein</fullName>
    </recommendedName>
</protein>
<evidence type="ECO:0000313" key="1">
    <source>
        <dbReference type="EMBL" id="MUN62881.1"/>
    </source>
</evidence>
<keyword evidence="2" id="KW-1185">Reference proteome</keyword>
<proteinExistence type="predicted"/>
<organism evidence="1 2">
    <name type="scientific">Kocuria sediminis</name>
    <dbReference type="NCBI Taxonomy" id="1038857"/>
    <lineage>
        <taxon>Bacteria</taxon>
        <taxon>Bacillati</taxon>
        <taxon>Actinomycetota</taxon>
        <taxon>Actinomycetes</taxon>
        <taxon>Micrococcales</taxon>
        <taxon>Micrococcaceae</taxon>
        <taxon>Kocuria</taxon>
    </lineage>
</organism>
<evidence type="ECO:0008006" key="3">
    <source>
        <dbReference type="Google" id="ProtNLM"/>
    </source>
</evidence>
<evidence type="ECO:0000313" key="2">
    <source>
        <dbReference type="Proteomes" id="UP000436989"/>
    </source>
</evidence>
<dbReference type="Proteomes" id="UP000436989">
    <property type="component" value="Unassembled WGS sequence"/>
</dbReference>
<sequence>MDTEANQERVQMVLARVRKVWPHEVAEEWLHGYNDVLEGARPIDLVRRGRTDEVLAALEVARA</sequence>
<accession>A0A6N8GIG2</accession>
<gene>
    <name evidence="1" type="ORF">GMA12_06955</name>
</gene>
<dbReference type="AlphaFoldDB" id="A0A6N8GIG2"/>
<name>A0A6N8GIG2_9MICC</name>